<dbReference type="PANTHER" id="PTHR43135">
    <property type="entry name" value="ALPHA-D-RIBOSE 1-METHYLPHOSPHONATE 5-TRIPHOSPHATE DIPHOSPHATASE"/>
    <property type="match status" value="1"/>
</dbReference>
<feature type="domain" description="Amidohydrolase-related" evidence="1">
    <location>
        <begin position="957"/>
        <end position="1051"/>
    </location>
</feature>
<dbReference type="RefSeq" id="WP_184064475.1">
    <property type="nucleotide sequence ID" value="NZ_JACHNZ010000003.1"/>
</dbReference>
<dbReference type="Gene3D" id="2.120.10.30">
    <property type="entry name" value="TolB, C-terminal domain"/>
    <property type="match status" value="3"/>
</dbReference>
<dbReference type="InterPro" id="IPR011042">
    <property type="entry name" value="6-blade_b-propeller_TolB-like"/>
</dbReference>
<dbReference type="PANTHER" id="PTHR43135:SF3">
    <property type="entry name" value="ALPHA-D-RIBOSE 1-METHYLPHOSPHONATE 5-TRIPHOSPHATE DIPHOSPHATASE"/>
    <property type="match status" value="1"/>
</dbReference>
<dbReference type="InterPro" id="IPR011059">
    <property type="entry name" value="Metal-dep_hydrolase_composite"/>
</dbReference>
<comment type="caution">
    <text evidence="2">The sequence shown here is derived from an EMBL/GenBank/DDBJ whole genome shotgun (WGS) entry which is preliminary data.</text>
</comment>
<dbReference type="EMBL" id="JACHNZ010000003">
    <property type="protein sequence ID" value="MBB4630844.1"/>
    <property type="molecule type" value="Genomic_DNA"/>
</dbReference>
<dbReference type="InterPro" id="IPR006680">
    <property type="entry name" value="Amidohydro-rel"/>
</dbReference>
<sequence>MPYLSTLRAIRGATALGIMMGIQVSTAQGTEILTSPARDVALTLTEGTWMSVDVSPDGKTILFDLLNDVYAMPATGGQAKAILSGPATQRSPQFSPDGRHILFLSDEDGADNIWIADTDGRNARQISRETVAMITAPTWAPDGRAIAATKTSASVFEMRTSEIRRFEVSGGGDTGIVEAPASGKDIQEPRYAPDGRSLYYTERVGGTHYVYHNPGLSNFVIRRRDLVSGKTSDLISGFGSATSPQISPDGTKIAFIRRVGAKTVLFRYDIEARIQTAIYQDLDRDLQADYLAQEHYYPAFDWFPDNIHVAIGGKGKLYKVNMQTGAASEIPFRLTARHRIHDALRTRLDLAPKQVEAKIIRQISPSPDGRTLLFRALGALWQQDMEGSAPPRRLTQGTGVETNPVWAADGRSIAYVDWNDETGSTLRVRDARGGRERVIASSRGIIGEPVFSNNGKSIAYRILDPDSAMGGASDAAGLYVVDMNGTKPRFLAKASGVARFSPDDSRVYFMGTPDYAAKRAVNLRSIAVADGQTRDHAYAETADTGDFTLSPDLKWIAFKEEQELHVMPFPTAGETAAKISARGNSSARKLTRSGGFDMAWSADSRQLYWVLGPNLFSTSPDDAGTVGTATRKIAITATADQPSGVIAFTNARILPMSGGDTVIPRGTVVVEGNRIKSVGAESRVQIPANAKTIDLAGRTLMPGLFDAHGHIDCCYGTGVMPQKHPTRYAALAYGVTTNFDPYANELSSYETGEMTIAGKMVGPRWITTGNVIYGRAGKPDRVFNQIRSLEDARAITRRKAAITDGAILKSYKLTTRAQKQWLLEAAAETGQMVDAEGAGHFYDNVSMILDGYTNLEHNLPVATYYDDLLQLFKNSQMSMTPTLIVTFGELFGENYIYQHQEPWKESKVRTFIPGVNNAYNPVSGPSDAPLYVRAMQSIHQADALYDVGFRSVGRSIKRLDDAGVTVNVGSHGQSSGIAIHWEMQLLAEGGMTQMRILRAATINGAKTFGLDHQLGSIEPGKLADLIVLDRDPLVDIKNTNSVRYTMVNGRLYDSETMNEIGNHPRERSRFFWELTDQNGIDWNPAWGEVGRER</sequence>
<dbReference type="Gene3D" id="3.20.20.140">
    <property type="entry name" value="Metal-dependent hydrolases"/>
    <property type="match status" value="1"/>
</dbReference>
<gene>
    <name evidence="2" type="ORF">GGQ98_000449</name>
</gene>
<evidence type="ECO:0000313" key="3">
    <source>
        <dbReference type="Proteomes" id="UP000566324"/>
    </source>
</evidence>
<proteinExistence type="predicted"/>
<dbReference type="InterPro" id="IPR032466">
    <property type="entry name" value="Metal_Hydrolase"/>
</dbReference>
<dbReference type="Proteomes" id="UP000566324">
    <property type="component" value="Unassembled WGS sequence"/>
</dbReference>
<dbReference type="SUPFAM" id="SSF51556">
    <property type="entry name" value="Metallo-dependent hydrolases"/>
    <property type="match status" value="1"/>
</dbReference>
<evidence type="ECO:0000259" key="1">
    <source>
        <dbReference type="Pfam" id="PF01979"/>
    </source>
</evidence>
<evidence type="ECO:0000313" key="2">
    <source>
        <dbReference type="EMBL" id="MBB4630844.1"/>
    </source>
</evidence>
<name>A0A7W7F5M9_9SPHN</name>
<accession>A0A7W7F5M9</accession>
<protein>
    <submittedName>
        <fullName evidence="2">Tol biopolymer transport system component</fullName>
    </submittedName>
</protein>
<dbReference type="GO" id="GO:0016810">
    <property type="term" value="F:hydrolase activity, acting on carbon-nitrogen (but not peptide) bonds"/>
    <property type="evidence" value="ECO:0007669"/>
    <property type="project" value="InterPro"/>
</dbReference>
<reference evidence="2 3" key="1">
    <citation type="submission" date="2020-08" db="EMBL/GenBank/DDBJ databases">
        <title>Genomic Encyclopedia of Type Strains, Phase IV (KMG-IV): sequencing the most valuable type-strain genomes for metagenomic binning, comparative biology and taxonomic classification.</title>
        <authorList>
            <person name="Goeker M."/>
        </authorList>
    </citation>
    <scope>NUCLEOTIDE SEQUENCE [LARGE SCALE GENOMIC DNA]</scope>
    <source>
        <strain evidence="2 3">DSM 17328</strain>
    </source>
</reference>
<dbReference type="SUPFAM" id="SSF51338">
    <property type="entry name" value="Composite domain of metallo-dependent hydrolases"/>
    <property type="match status" value="1"/>
</dbReference>
<keyword evidence="3" id="KW-1185">Reference proteome</keyword>
<dbReference type="SUPFAM" id="SSF69304">
    <property type="entry name" value="Tricorn protease N-terminal domain"/>
    <property type="match status" value="1"/>
</dbReference>
<dbReference type="Pfam" id="PF07676">
    <property type="entry name" value="PD40"/>
    <property type="match status" value="5"/>
</dbReference>
<dbReference type="Gene3D" id="2.30.40.10">
    <property type="entry name" value="Urease, subunit C, domain 1"/>
    <property type="match status" value="1"/>
</dbReference>
<dbReference type="InterPro" id="IPR011659">
    <property type="entry name" value="WD40"/>
</dbReference>
<dbReference type="Pfam" id="PF01979">
    <property type="entry name" value="Amidohydro_1"/>
    <property type="match status" value="1"/>
</dbReference>
<organism evidence="2 3">
    <name type="scientific">Sphingosinicella soli</name>
    <dbReference type="NCBI Taxonomy" id="333708"/>
    <lineage>
        <taxon>Bacteria</taxon>
        <taxon>Pseudomonadati</taxon>
        <taxon>Pseudomonadota</taxon>
        <taxon>Alphaproteobacteria</taxon>
        <taxon>Sphingomonadales</taxon>
        <taxon>Sphingosinicellaceae</taxon>
        <taxon>Sphingosinicella</taxon>
    </lineage>
</organism>
<dbReference type="SUPFAM" id="SSF82171">
    <property type="entry name" value="DPP6 N-terminal domain-like"/>
    <property type="match status" value="1"/>
</dbReference>
<dbReference type="InterPro" id="IPR051781">
    <property type="entry name" value="Metallo-dep_Hydrolase"/>
</dbReference>
<dbReference type="AlphaFoldDB" id="A0A7W7F5M9"/>